<keyword evidence="7" id="KW-0963">Cytoplasm</keyword>
<feature type="compositionally biased region" description="Polar residues" evidence="17">
    <location>
        <begin position="144"/>
        <end position="153"/>
    </location>
</feature>
<keyword evidence="9" id="KW-0493">Microtubule</keyword>
<evidence type="ECO:0000313" key="18">
    <source>
        <dbReference type="EMBL" id="KAK3398670.1"/>
    </source>
</evidence>
<dbReference type="Pfam" id="PF08655">
    <property type="entry name" value="DASH_Ask1"/>
    <property type="match status" value="1"/>
</dbReference>
<evidence type="ECO:0000256" key="8">
    <source>
        <dbReference type="ARBA" id="ARBA00022618"/>
    </source>
</evidence>
<evidence type="ECO:0000256" key="17">
    <source>
        <dbReference type="SAM" id="MobiDB-lite"/>
    </source>
</evidence>
<evidence type="ECO:0000313" key="19">
    <source>
        <dbReference type="Proteomes" id="UP001281003"/>
    </source>
</evidence>
<evidence type="ECO:0000256" key="14">
    <source>
        <dbReference type="ARBA" id="ARBA00023242"/>
    </source>
</evidence>
<dbReference type="GO" id="GO:0051301">
    <property type="term" value="P:cell division"/>
    <property type="evidence" value="ECO:0007669"/>
    <property type="project" value="UniProtKB-KW"/>
</dbReference>
<keyword evidence="8" id="KW-0132">Cell division</keyword>
<dbReference type="Proteomes" id="UP001281003">
    <property type="component" value="Unassembled WGS sequence"/>
</dbReference>
<keyword evidence="10" id="KW-0498">Mitosis</keyword>
<dbReference type="GO" id="GO:0072686">
    <property type="term" value="C:mitotic spindle"/>
    <property type="evidence" value="ECO:0007669"/>
    <property type="project" value="InterPro"/>
</dbReference>
<keyword evidence="11" id="KW-0159">Chromosome partition</keyword>
<comment type="similarity">
    <text evidence="4">Belongs to the DASH complex ASK1 family.</text>
</comment>
<evidence type="ECO:0000256" key="7">
    <source>
        <dbReference type="ARBA" id="ARBA00022490"/>
    </source>
</evidence>
<evidence type="ECO:0000256" key="11">
    <source>
        <dbReference type="ARBA" id="ARBA00022829"/>
    </source>
</evidence>
<dbReference type="InterPro" id="IPR013964">
    <property type="entry name" value="DASH_Ask1"/>
</dbReference>
<evidence type="ECO:0000256" key="13">
    <source>
        <dbReference type="ARBA" id="ARBA00023212"/>
    </source>
</evidence>
<dbReference type="PANTHER" id="PTHR28200">
    <property type="entry name" value="DASH COMPLEX SUBUNIT ASK1"/>
    <property type="match status" value="1"/>
</dbReference>
<keyword evidence="12" id="KW-0995">Kinetochore</keyword>
<feature type="region of interest" description="Disordered" evidence="17">
    <location>
        <begin position="467"/>
        <end position="490"/>
    </location>
</feature>
<dbReference type="GO" id="GO:0042729">
    <property type="term" value="C:DASH complex"/>
    <property type="evidence" value="ECO:0007669"/>
    <property type="project" value="InterPro"/>
</dbReference>
<dbReference type="PANTHER" id="PTHR28200:SF1">
    <property type="entry name" value="DASH COMPLEX SUBUNIT ASK1"/>
    <property type="match status" value="1"/>
</dbReference>
<evidence type="ECO:0000256" key="2">
    <source>
        <dbReference type="ARBA" id="ARBA00004186"/>
    </source>
</evidence>
<keyword evidence="14" id="KW-0539">Nucleus</keyword>
<keyword evidence="19" id="KW-1185">Reference proteome</keyword>
<evidence type="ECO:0000256" key="9">
    <source>
        <dbReference type="ARBA" id="ARBA00022701"/>
    </source>
</evidence>
<evidence type="ECO:0000256" key="10">
    <source>
        <dbReference type="ARBA" id="ARBA00022776"/>
    </source>
</evidence>
<dbReference type="GO" id="GO:0008608">
    <property type="term" value="P:attachment of spindle microtubules to kinetochore"/>
    <property type="evidence" value="ECO:0007669"/>
    <property type="project" value="InterPro"/>
</dbReference>
<gene>
    <name evidence="18" type="ORF">B0T20DRAFT_507184</name>
</gene>
<evidence type="ECO:0000256" key="16">
    <source>
        <dbReference type="ARBA" id="ARBA00023328"/>
    </source>
</evidence>
<feature type="region of interest" description="Disordered" evidence="17">
    <location>
        <begin position="194"/>
        <end position="216"/>
    </location>
</feature>
<keyword evidence="15" id="KW-0131">Cell cycle</keyword>
<dbReference type="GO" id="GO:0044732">
    <property type="term" value="C:mitotic spindle pole body"/>
    <property type="evidence" value="ECO:0007669"/>
    <property type="project" value="TreeGrafter"/>
</dbReference>
<name>A0AAE0PFP2_SORBR</name>
<dbReference type="GO" id="GO:0005874">
    <property type="term" value="C:microtubule"/>
    <property type="evidence" value="ECO:0007669"/>
    <property type="project" value="UniProtKB-KW"/>
</dbReference>
<dbReference type="AlphaFoldDB" id="A0AAE0PFP2"/>
<protein>
    <recommendedName>
        <fullName evidence="5">DASH complex subunit ASK1</fullName>
    </recommendedName>
</protein>
<comment type="caution">
    <text evidence="18">The sequence shown here is derived from an EMBL/GenBank/DDBJ whole genome shotgun (WGS) entry which is preliminary data.</text>
</comment>
<feature type="compositionally biased region" description="Polar residues" evidence="17">
    <location>
        <begin position="95"/>
        <end position="120"/>
    </location>
</feature>
<reference evidence="18" key="1">
    <citation type="journal article" date="2023" name="Mol. Phylogenet. Evol.">
        <title>Genome-scale phylogeny and comparative genomics of the fungal order Sordariales.</title>
        <authorList>
            <person name="Hensen N."/>
            <person name="Bonometti L."/>
            <person name="Westerberg I."/>
            <person name="Brannstrom I.O."/>
            <person name="Guillou S."/>
            <person name="Cros-Aarteil S."/>
            <person name="Calhoun S."/>
            <person name="Haridas S."/>
            <person name="Kuo A."/>
            <person name="Mondo S."/>
            <person name="Pangilinan J."/>
            <person name="Riley R."/>
            <person name="LaButti K."/>
            <person name="Andreopoulos B."/>
            <person name="Lipzen A."/>
            <person name="Chen C."/>
            <person name="Yan M."/>
            <person name="Daum C."/>
            <person name="Ng V."/>
            <person name="Clum A."/>
            <person name="Steindorff A."/>
            <person name="Ohm R.A."/>
            <person name="Martin F."/>
            <person name="Silar P."/>
            <person name="Natvig D.O."/>
            <person name="Lalanne C."/>
            <person name="Gautier V."/>
            <person name="Ament-Velasquez S.L."/>
            <person name="Kruys A."/>
            <person name="Hutchinson M.I."/>
            <person name="Powell A.J."/>
            <person name="Barry K."/>
            <person name="Miller A.N."/>
            <person name="Grigoriev I.V."/>
            <person name="Debuchy R."/>
            <person name="Gladieux P."/>
            <person name="Hiltunen Thoren M."/>
            <person name="Johannesson H."/>
        </authorList>
    </citation>
    <scope>NUCLEOTIDE SEQUENCE</scope>
    <source>
        <strain evidence="18">FGSC 1904</strain>
    </source>
</reference>
<keyword evidence="16" id="KW-0137">Centromere</keyword>
<evidence type="ECO:0000256" key="3">
    <source>
        <dbReference type="ARBA" id="ARBA00004629"/>
    </source>
</evidence>
<keyword evidence="13" id="KW-0206">Cytoskeleton</keyword>
<proteinExistence type="inferred from homology"/>
<evidence type="ECO:0000256" key="1">
    <source>
        <dbReference type="ARBA" id="ARBA00004123"/>
    </source>
</evidence>
<evidence type="ECO:0000256" key="5">
    <source>
        <dbReference type="ARBA" id="ARBA00014520"/>
    </source>
</evidence>
<reference evidence="18" key="2">
    <citation type="submission" date="2023-07" db="EMBL/GenBank/DDBJ databases">
        <authorList>
            <consortium name="Lawrence Berkeley National Laboratory"/>
            <person name="Haridas S."/>
            <person name="Hensen N."/>
            <person name="Bonometti L."/>
            <person name="Westerberg I."/>
            <person name="Brannstrom I.O."/>
            <person name="Guillou S."/>
            <person name="Cros-Aarteil S."/>
            <person name="Calhoun S."/>
            <person name="Kuo A."/>
            <person name="Mondo S."/>
            <person name="Pangilinan J."/>
            <person name="Riley R."/>
            <person name="LaButti K."/>
            <person name="Andreopoulos B."/>
            <person name="Lipzen A."/>
            <person name="Chen C."/>
            <person name="Yanf M."/>
            <person name="Daum C."/>
            <person name="Ng V."/>
            <person name="Clum A."/>
            <person name="Steindorff A."/>
            <person name="Ohm R."/>
            <person name="Martin F."/>
            <person name="Silar P."/>
            <person name="Natvig D."/>
            <person name="Lalanne C."/>
            <person name="Gautier V."/>
            <person name="Ament-velasquez S.L."/>
            <person name="Kruys A."/>
            <person name="Hutchinson M.I."/>
            <person name="Powell A.J."/>
            <person name="Barry K."/>
            <person name="Miller A.N."/>
            <person name="Grigoriev I.V."/>
            <person name="Debuchy R."/>
            <person name="Gladieux P."/>
            <person name="Thoren M.H."/>
            <person name="Johannesson H."/>
        </authorList>
    </citation>
    <scope>NUCLEOTIDE SEQUENCE</scope>
    <source>
        <strain evidence="18">FGSC 1904</strain>
    </source>
</reference>
<organism evidence="18 19">
    <name type="scientific">Sordaria brevicollis</name>
    <dbReference type="NCBI Taxonomy" id="83679"/>
    <lineage>
        <taxon>Eukaryota</taxon>
        <taxon>Fungi</taxon>
        <taxon>Dikarya</taxon>
        <taxon>Ascomycota</taxon>
        <taxon>Pezizomycotina</taxon>
        <taxon>Sordariomycetes</taxon>
        <taxon>Sordariomycetidae</taxon>
        <taxon>Sordariales</taxon>
        <taxon>Sordariaceae</taxon>
        <taxon>Sordaria</taxon>
    </lineage>
</organism>
<keyword evidence="6" id="KW-0158">Chromosome</keyword>
<feature type="region of interest" description="Disordered" evidence="17">
    <location>
        <begin position="95"/>
        <end position="181"/>
    </location>
</feature>
<evidence type="ECO:0000256" key="4">
    <source>
        <dbReference type="ARBA" id="ARBA00010731"/>
    </source>
</evidence>
<sequence length="490" mass="53611">MSVPGASNTRPLTLTEELEKLEQSITLTLQEIDSNFSRAHRIVTTNILPLVEQYGEHSKSVWESTKFWKQFFEASANVSLSGYEELANGNETTVLNSNEESTTAHDQTTPARTPHPQSAGRSHDITIEDESSTFNARAQDQGRQRTTNDSVLTDTGDDLSGSTPRPPATKSIPTRPQFANLDSPYEQLRRRELGKAAAEANKTPALGSGSGGDAMEEDDSELIFQQHTARLPDMSMTPHRAQNTPFGDQHRGGTANKDPILHRMPDRNYRVGATPHKGHQASGVSPIKWKVTEKKPHPLLDHKGKGRAKDDKPLWQDSFMSSPEMEVPQLRSAAFMSPIKSAYRGNTRAAAAAYAARSAPRTPGLSVQTPMAGRKTKDVFSAQPSAAGNTNATNAGKTPVPKGTIEAKKRYLEEIDWESDSEQDPFGGMSPPKTIQFALPPSKLLQTPAREASKKIVENLLLTAGEMPNESSEFSPSVVKMNPDLMDETF</sequence>
<evidence type="ECO:0000256" key="12">
    <source>
        <dbReference type="ARBA" id="ARBA00022838"/>
    </source>
</evidence>
<comment type="subcellular location">
    <subcellularLocation>
        <location evidence="3">Chromosome</location>
        <location evidence="3">Centromere</location>
        <location evidence="3">Kinetochore</location>
    </subcellularLocation>
    <subcellularLocation>
        <location evidence="2">Cytoplasm</location>
        <location evidence="2">Cytoskeleton</location>
        <location evidence="2">Spindle</location>
    </subcellularLocation>
    <subcellularLocation>
        <location evidence="1">Nucleus</location>
    </subcellularLocation>
</comment>
<accession>A0AAE0PFP2</accession>
<dbReference type="EMBL" id="JAUTDP010000006">
    <property type="protein sequence ID" value="KAK3398670.1"/>
    <property type="molecule type" value="Genomic_DNA"/>
</dbReference>
<evidence type="ECO:0000256" key="15">
    <source>
        <dbReference type="ARBA" id="ARBA00023306"/>
    </source>
</evidence>
<evidence type="ECO:0000256" key="6">
    <source>
        <dbReference type="ARBA" id="ARBA00022454"/>
    </source>
</evidence>